<dbReference type="PANTHER" id="PTHR43584">
    <property type="entry name" value="NUCLEOTIDYL TRANSFERASE"/>
    <property type="match status" value="1"/>
</dbReference>
<dbReference type="InterPro" id="IPR005835">
    <property type="entry name" value="NTP_transferase_dom"/>
</dbReference>
<dbReference type="InterPro" id="IPR050065">
    <property type="entry name" value="GlmU-like"/>
</dbReference>
<name>A0A840YC34_9PROT</name>
<keyword evidence="1" id="KW-0808">Transferase</keyword>
<dbReference type="RefSeq" id="WP_184516946.1">
    <property type="nucleotide sequence ID" value="NZ_JACIJD010000007.1"/>
</dbReference>
<evidence type="ECO:0000313" key="5">
    <source>
        <dbReference type="EMBL" id="MBB5693917.1"/>
    </source>
</evidence>
<dbReference type="Pfam" id="PF00483">
    <property type="entry name" value="NTP_transferase"/>
    <property type="match status" value="1"/>
</dbReference>
<dbReference type="Gene3D" id="3.90.550.10">
    <property type="entry name" value="Spore Coat Polysaccharide Biosynthesis Protein SpsA, Chain A"/>
    <property type="match status" value="2"/>
</dbReference>
<feature type="region of interest" description="Disordered" evidence="3">
    <location>
        <begin position="544"/>
        <end position="565"/>
    </location>
</feature>
<protein>
    <submittedName>
        <fullName evidence="5">NDP-sugar pyrophosphorylase family protein</fullName>
    </submittedName>
</protein>
<dbReference type="AlphaFoldDB" id="A0A840YC34"/>
<dbReference type="InterPro" id="IPR029044">
    <property type="entry name" value="Nucleotide-diphossugar_trans"/>
</dbReference>
<organism evidence="5 6">
    <name type="scientific">Muricoccus pecuniae</name>
    <dbReference type="NCBI Taxonomy" id="693023"/>
    <lineage>
        <taxon>Bacteria</taxon>
        <taxon>Pseudomonadati</taxon>
        <taxon>Pseudomonadota</taxon>
        <taxon>Alphaproteobacteria</taxon>
        <taxon>Acetobacterales</taxon>
        <taxon>Roseomonadaceae</taxon>
        <taxon>Muricoccus</taxon>
    </lineage>
</organism>
<comment type="caution">
    <text evidence="5">The sequence shown here is derived from an EMBL/GenBank/DDBJ whole genome shotgun (WGS) entry which is preliminary data.</text>
</comment>
<evidence type="ECO:0000256" key="1">
    <source>
        <dbReference type="ARBA" id="ARBA00022679"/>
    </source>
</evidence>
<dbReference type="EMBL" id="JACIJD010000007">
    <property type="protein sequence ID" value="MBB5693917.1"/>
    <property type="molecule type" value="Genomic_DNA"/>
</dbReference>
<evidence type="ECO:0000313" key="6">
    <source>
        <dbReference type="Proteomes" id="UP000580654"/>
    </source>
</evidence>
<evidence type="ECO:0000256" key="3">
    <source>
        <dbReference type="SAM" id="MobiDB-lite"/>
    </source>
</evidence>
<dbReference type="PANTHER" id="PTHR43584:SF8">
    <property type="entry name" value="N-ACETYLMURAMATE ALPHA-1-PHOSPHATE URIDYLYLTRANSFERASE"/>
    <property type="match status" value="1"/>
</dbReference>
<reference evidence="5 6" key="1">
    <citation type="submission" date="2020-08" db="EMBL/GenBank/DDBJ databases">
        <title>Genomic Encyclopedia of Type Strains, Phase IV (KMG-IV): sequencing the most valuable type-strain genomes for metagenomic binning, comparative biology and taxonomic classification.</title>
        <authorList>
            <person name="Goeker M."/>
        </authorList>
    </citation>
    <scope>NUCLEOTIDE SEQUENCE [LARGE SCALE GENOMIC DNA]</scope>
    <source>
        <strain evidence="5 6">DSM 25622</strain>
    </source>
</reference>
<accession>A0A840YC34</accession>
<dbReference type="Proteomes" id="UP000580654">
    <property type="component" value="Unassembled WGS sequence"/>
</dbReference>
<keyword evidence="6" id="KW-1185">Reference proteome</keyword>
<proteinExistence type="predicted"/>
<evidence type="ECO:0000259" key="4">
    <source>
        <dbReference type="Pfam" id="PF00483"/>
    </source>
</evidence>
<sequence>MQIVIPMSGFGERFRAAGYQVPKPLIPVDGKPIIAHVMDLFPGETDVTFICNQDHLDEPSYRMEEILREICPTGRILGIAPHKLGPVHAVLQSVDGLDPDRPVVVNYCDFTCYWDWQEFKRFVRETNCAGAIPAYRGFHPHSLGSTYYAYLRHDRGWALDIQEKQPFTDAPMEEYASSGTYYFASAALMRHYCERTLREGIAVNGEYYASLVYKPIFADGLPVAVYELQHFMQWGTPADLQEYERWSRAFAWLVDAPDVPAQDGTVLLPMAGAGQRFRDAGYETPKPLLPVSGRPMALQAVADLPAAPRRRFVLRRDLPDLPAILDALRAADPTSDSTVLEGLTDGQARTCLLALDGLDLDAPLTIGACDNGLLYAPGRFTALMEGGADLLVWGVRGHSAARRRPQSYGWIEADHDGRITRVAVKEPLSDPARDPVVTGAFTFRRGRDFVAAAERMIGRDARVNGEFYIDTLVNDAVALGLDCRLLEVDHYLGWGTPDEWRTFNYWQSCFHKWPGHPYRLERDRRVPAGAVAALEAEYAAPVPPRPVPAAAAPWELPRARPENAA</sequence>
<dbReference type="SUPFAM" id="SSF53448">
    <property type="entry name" value="Nucleotide-diphospho-sugar transferases"/>
    <property type="match status" value="2"/>
</dbReference>
<dbReference type="GO" id="GO:0016779">
    <property type="term" value="F:nucleotidyltransferase activity"/>
    <property type="evidence" value="ECO:0007669"/>
    <property type="project" value="UniProtKB-KW"/>
</dbReference>
<keyword evidence="2" id="KW-0548">Nucleotidyltransferase</keyword>
<gene>
    <name evidence="5" type="ORF">FHS87_001954</name>
</gene>
<feature type="domain" description="Nucleotidyl transferase" evidence="4">
    <location>
        <begin position="8"/>
        <end position="189"/>
    </location>
</feature>
<evidence type="ECO:0000256" key="2">
    <source>
        <dbReference type="ARBA" id="ARBA00022695"/>
    </source>
</evidence>
<dbReference type="CDD" id="cd04183">
    <property type="entry name" value="GT2_BcE_like"/>
    <property type="match status" value="1"/>
</dbReference>